<dbReference type="GO" id="GO:0003682">
    <property type="term" value="F:chromatin binding"/>
    <property type="evidence" value="ECO:0007669"/>
    <property type="project" value="TreeGrafter"/>
</dbReference>
<dbReference type="GO" id="GO:0005634">
    <property type="term" value="C:nucleus"/>
    <property type="evidence" value="ECO:0007669"/>
    <property type="project" value="TreeGrafter"/>
</dbReference>
<protein>
    <recommendedName>
        <fullName evidence="1">DNA-directed primase/polymerase protein</fullName>
        <ecNumber evidence="3">2.7.7.102</ecNumber>
    </recommendedName>
</protein>
<feature type="non-terminal residue" evidence="5">
    <location>
        <position position="1"/>
    </location>
</feature>
<proteinExistence type="predicted"/>
<evidence type="ECO:0000256" key="4">
    <source>
        <dbReference type="ARBA" id="ARBA00047303"/>
    </source>
</evidence>
<evidence type="ECO:0000313" key="5">
    <source>
        <dbReference type="EMBL" id="CAE0752388.1"/>
    </source>
</evidence>
<dbReference type="GO" id="GO:0005759">
    <property type="term" value="C:mitochondrial matrix"/>
    <property type="evidence" value="ECO:0007669"/>
    <property type="project" value="TreeGrafter"/>
</dbReference>
<evidence type="ECO:0000256" key="3">
    <source>
        <dbReference type="ARBA" id="ARBA00044768"/>
    </source>
</evidence>
<gene>
    <name evidence="5" type="ORF">PCAR00345_LOCUS4973</name>
</gene>
<dbReference type="GO" id="GO:0003887">
    <property type="term" value="F:DNA-directed DNA polymerase activity"/>
    <property type="evidence" value="ECO:0007669"/>
    <property type="project" value="UniProtKB-EC"/>
</dbReference>
<dbReference type="GO" id="GO:0042276">
    <property type="term" value="P:error-prone translesion synthesis"/>
    <property type="evidence" value="ECO:0007669"/>
    <property type="project" value="InterPro"/>
</dbReference>
<evidence type="ECO:0000256" key="2">
    <source>
        <dbReference type="ARBA" id="ARBA00044677"/>
    </source>
</evidence>
<dbReference type="Pfam" id="PF03121">
    <property type="entry name" value="Herpes_UL52"/>
    <property type="match status" value="1"/>
</dbReference>
<sequence>VTVRLGDALAVDKPHKDGACKDGACEDEAQRQPTNFIDLSVYSRSRCFRLMGCSKGGGRKLGSEASPRLTPNWEFTSSSLAPFLQSAGQQSLLASLVVPVIQGDAASNSHRTIDISAALCESAPLSCAQQRADAMAGEGGAATPLCGTCARSASSANGNSILLTGEPAIGAARRCMATGEVPAETAPAAADTEAPQPEAAWVSHVRLLSAAPLLDLVQSISHPFICAKTHGGGMPPLPFSPLAEWALQQIRAFGAGFPGATIGGWRYCRSAHPTEALLHLMPKGTRFCYHIGREHRSQNTMLTISLIKERAWQRCWDADCVVPSNVPAMNLKAKHSCSSPPPSLVPSLLDLIRFERSRRLLNEDF</sequence>
<dbReference type="GO" id="GO:0006264">
    <property type="term" value="P:mitochondrial DNA replication"/>
    <property type="evidence" value="ECO:0007669"/>
    <property type="project" value="TreeGrafter"/>
</dbReference>
<evidence type="ECO:0000256" key="1">
    <source>
        <dbReference type="ARBA" id="ARBA00026139"/>
    </source>
</evidence>
<name>A0A7S4EUE3_CHRCT</name>
<accession>A0A7S4EUE3</accession>
<reference evidence="5" key="1">
    <citation type="submission" date="2021-01" db="EMBL/GenBank/DDBJ databases">
        <authorList>
            <person name="Corre E."/>
            <person name="Pelletier E."/>
            <person name="Niang G."/>
            <person name="Scheremetjew M."/>
            <person name="Finn R."/>
            <person name="Kale V."/>
            <person name="Holt S."/>
            <person name="Cochrane G."/>
            <person name="Meng A."/>
            <person name="Brown T."/>
            <person name="Cohen L."/>
        </authorList>
    </citation>
    <scope>NUCLEOTIDE SEQUENCE</scope>
    <source>
        <strain evidence="5">CCMP645</strain>
    </source>
</reference>
<dbReference type="InterPro" id="IPR044917">
    <property type="entry name" value="PRIMPOL"/>
</dbReference>
<dbReference type="PANTHER" id="PTHR31399">
    <property type="entry name" value="DNA-DIRECTED PRIMASE / POLYMERASE PROTEIN"/>
    <property type="match status" value="1"/>
</dbReference>
<dbReference type="PANTHER" id="PTHR31399:SF0">
    <property type="entry name" value="DNA-DIRECTED PRIMASE_POLYMERASE PROTEIN"/>
    <property type="match status" value="1"/>
</dbReference>
<comment type="catalytic activity">
    <reaction evidence="4">
        <text>DNA(n) + a 2'-deoxyribonucleoside 5'-triphosphate = DNA(n+1) + diphosphate</text>
        <dbReference type="Rhea" id="RHEA:22508"/>
        <dbReference type="Rhea" id="RHEA-COMP:17339"/>
        <dbReference type="Rhea" id="RHEA-COMP:17340"/>
        <dbReference type="ChEBI" id="CHEBI:33019"/>
        <dbReference type="ChEBI" id="CHEBI:61560"/>
        <dbReference type="ChEBI" id="CHEBI:173112"/>
        <dbReference type="EC" id="2.7.7.7"/>
    </reaction>
    <physiologicalReaction direction="left-to-right" evidence="4">
        <dbReference type="Rhea" id="RHEA:22509"/>
    </physiologicalReaction>
</comment>
<dbReference type="GO" id="GO:0009411">
    <property type="term" value="P:response to UV"/>
    <property type="evidence" value="ECO:0007669"/>
    <property type="project" value="TreeGrafter"/>
</dbReference>
<comment type="catalytic activity">
    <reaction evidence="2">
        <text>ssDNA + n NTP = ssDNA/pppN(pN)n-1 hybrid + (n-1) diphosphate.</text>
        <dbReference type="EC" id="2.7.7.102"/>
    </reaction>
</comment>
<dbReference type="EC" id="2.7.7.102" evidence="3"/>
<organism evidence="5">
    <name type="scientific">Chrysotila carterae</name>
    <name type="common">Marine alga</name>
    <name type="synonym">Syracosphaera carterae</name>
    <dbReference type="NCBI Taxonomy" id="13221"/>
    <lineage>
        <taxon>Eukaryota</taxon>
        <taxon>Haptista</taxon>
        <taxon>Haptophyta</taxon>
        <taxon>Prymnesiophyceae</taxon>
        <taxon>Isochrysidales</taxon>
        <taxon>Isochrysidaceae</taxon>
        <taxon>Chrysotila</taxon>
    </lineage>
</organism>
<dbReference type="AlphaFoldDB" id="A0A7S4EUE3"/>
<dbReference type="EMBL" id="HBIZ01008558">
    <property type="protein sequence ID" value="CAE0752388.1"/>
    <property type="molecule type" value="Transcribed_RNA"/>
</dbReference>
<dbReference type="GO" id="GO:0031297">
    <property type="term" value="P:replication fork processing"/>
    <property type="evidence" value="ECO:0007669"/>
    <property type="project" value="TreeGrafter"/>
</dbReference>